<feature type="transmembrane region" description="Helical" evidence="11">
    <location>
        <begin position="490"/>
        <end position="509"/>
    </location>
</feature>
<dbReference type="GO" id="GO:0006388">
    <property type="term" value="P:tRNA splicing, via endonucleolytic cleavage and ligation"/>
    <property type="evidence" value="ECO:0007669"/>
    <property type="project" value="TreeGrafter"/>
</dbReference>
<dbReference type="InterPro" id="IPR032319">
    <property type="entry name" value="CLP1_P"/>
</dbReference>
<name>A0A1V9YAH6_ACHHY</name>
<evidence type="ECO:0000313" key="16">
    <source>
        <dbReference type="Proteomes" id="UP000243579"/>
    </source>
</evidence>
<keyword evidence="16" id="KW-1185">Reference proteome</keyword>
<keyword evidence="7 11" id="KW-1133">Transmembrane helix</keyword>
<evidence type="ECO:0000256" key="1">
    <source>
        <dbReference type="ARBA" id="ARBA00004123"/>
    </source>
</evidence>
<evidence type="ECO:0000256" key="3">
    <source>
        <dbReference type="ARBA" id="ARBA00022664"/>
    </source>
</evidence>
<dbReference type="InterPro" id="IPR032324">
    <property type="entry name" value="Clp1_N"/>
</dbReference>
<evidence type="ECO:0000259" key="14">
    <source>
        <dbReference type="Pfam" id="PF16575"/>
    </source>
</evidence>
<evidence type="ECO:0000256" key="5">
    <source>
        <dbReference type="ARBA" id="ARBA00022741"/>
    </source>
</evidence>
<protein>
    <recommendedName>
        <fullName evidence="10">Protein CLP1 homolog</fullName>
    </recommendedName>
</protein>
<accession>A0A1V9YAH6</accession>
<organism evidence="15 16">
    <name type="scientific">Achlya hypogyna</name>
    <name type="common">Oomycete</name>
    <name type="synonym">Protoachlya hypogyna</name>
    <dbReference type="NCBI Taxonomy" id="1202772"/>
    <lineage>
        <taxon>Eukaryota</taxon>
        <taxon>Sar</taxon>
        <taxon>Stramenopiles</taxon>
        <taxon>Oomycota</taxon>
        <taxon>Saprolegniomycetes</taxon>
        <taxon>Saprolegniales</taxon>
        <taxon>Achlyaceae</taxon>
        <taxon>Achlya</taxon>
    </lineage>
</organism>
<feature type="transmembrane region" description="Helical" evidence="11">
    <location>
        <begin position="727"/>
        <end position="750"/>
    </location>
</feature>
<evidence type="ECO:0000256" key="6">
    <source>
        <dbReference type="ARBA" id="ARBA00022840"/>
    </source>
</evidence>
<evidence type="ECO:0000256" key="10">
    <source>
        <dbReference type="HAMAP-Rule" id="MF_03035"/>
    </source>
</evidence>
<feature type="transmembrane region" description="Helical" evidence="11">
    <location>
        <begin position="588"/>
        <end position="607"/>
    </location>
</feature>
<dbReference type="InterPro" id="IPR008521">
    <property type="entry name" value="Mg_trans_NIPA"/>
</dbReference>
<dbReference type="Gene3D" id="1.10.3730.20">
    <property type="match status" value="1"/>
</dbReference>
<feature type="domain" description="Clp1 P-loop" evidence="14">
    <location>
        <begin position="117"/>
        <end position="304"/>
    </location>
</feature>
<dbReference type="InterPro" id="IPR038238">
    <property type="entry name" value="Clp1_C_sf"/>
</dbReference>
<dbReference type="PANTHER" id="PTHR12755">
    <property type="entry name" value="CLEAVAGE/POLYADENYLATION FACTOR IA SUBUNIT CLP1P"/>
    <property type="match status" value="1"/>
</dbReference>
<dbReference type="InterPro" id="IPR045116">
    <property type="entry name" value="Clp1/Grc3"/>
</dbReference>
<dbReference type="Proteomes" id="UP000243579">
    <property type="component" value="Unassembled WGS sequence"/>
</dbReference>
<dbReference type="GO" id="GO:0005524">
    <property type="term" value="F:ATP binding"/>
    <property type="evidence" value="ECO:0007669"/>
    <property type="project" value="UniProtKB-UniRule"/>
</dbReference>
<evidence type="ECO:0000313" key="15">
    <source>
        <dbReference type="EMBL" id="OQR82689.1"/>
    </source>
</evidence>
<comment type="function">
    <text evidence="10">Required for endonucleolytic cleavage during polyadenylation-dependent pre-mRNA 3'-end formation.</text>
</comment>
<evidence type="ECO:0000256" key="8">
    <source>
        <dbReference type="ARBA" id="ARBA00023136"/>
    </source>
</evidence>
<dbReference type="PANTHER" id="PTHR12755:SF6">
    <property type="entry name" value="POLYRIBONUCLEOTIDE 5'-HYDROXYL-KINASE CLP1"/>
    <property type="match status" value="1"/>
</dbReference>
<dbReference type="STRING" id="1202772.A0A1V9YAH6"/>
<keyword evidence="6 10" id="KW-0067">ATP-binding</keyword>
<dbReference type="Pfam" id="PF16575">
    <property type="entry name" value="CLP1_P"/>
    <property type="match status" value="1"/>
</dbReference>
<dbReference type="OrthoDB" id="258143at2759"/>
<dbReference type="AlphaFoldDB" id="A0A1V9YAH6"/>
<dbReference type="Pfam" id="PF06807">
    <property type="entry name" value="Clp1"/>
    <property type="match status" value="1"/>
</dbReference>
<keyword evidence="8 11" id="KW-0472">Membrane</keyword>
<reference evidence="15 16" key="1">
    <citation type="journal article" date="2014" name="Genome Biol. Evol.">
        <title>The secreted proteins of Achlya hypogyna and Thraustotheca clavata identify the ancestral oomycete secretome and reveal gene acquisitions by horizontal gene transfer.</title>
        <authorList>
            <person name="Misner I."/>
            <person name="Blouin N."/>
            <person name="Leonard G."/>
            <person name="Richards T.A."/>
            <person name="Lane C.E."/>
        </authorList>
    </citation>
    <scope>NUCLEOTIDE SEQUENCE [LARGE SCALE GENOMIC DNA]</scope>
    <source>
        <strain evidence="15 16">ATCC 48635</strain>
    </source>
</reference>
<dbReference type="Gene3D" id="2.60.120.1030">
    <property type="entry name" value="Clp1, DNA binding domain"/>
    <property type="match status" value="1"/>
</dbReference>
<keyword evidence="3 10" id="KW-0507">mRNA processing</keyword>
<proteinExistence type="inferred from homology"/>
<dbReference type="GO" id="GO:0005849">
    <property type="term" value="C:mRNA cleavage factor complex"/>
    <property type="evidence" value="ECO:0007669"/>
    <property type="project" value="InterPro"/>
</dbReference>
<feature type="transmembrane region" description="Helical" evidence="11">
    <location>
        <begin position="550"/>
        <end position="568"/>
    </location>
</feature>
<comment type="caution">
    <text evidence="15">The sequence shown here is derived from an EMBL/GenBank/DDBJ whole genome shotgun (WGS) entry which is preliminary data.</text>
</comment>
<sequence>MNSADEPAPERIFLKPNCEFRFEVQGGDDVLIRLKSGTAELFGAELAKERDYRFRKCQLAIFTWHGCELLVTGKCSVSYTSDETPMASIVNIHTQLDRIRNDAWHAKGAGPRVLITGPTDSGKSTVTRILLNYALRMGRKPTFVDLDVAHGLLSVPGTIAATPLETNCMSVEEEFVLTAPLAYFFGHTTLKDISELYKFQASELAKRVDQRLANDAEVNAAGIIVNTSGSIDNEGYQALVHCIQAFRIDLVIVLGQDRLYSELTSAVPPTTSVIKLPRSDGVVQRSNQLRHQLRMDGCHSYFYGKKIPNAAPMQSLYEYSPHVVELSFDDINIFRVHDLSVSDVMLPVGQVDDLQRLRVLPAEKTGDLAHCIAAVIHKSSVKDDDIGLDPQSLLGASAAGFVQIKAVNVQTSKITLLVPCHGPLPSKNLVVGSLKFMEGTKMPTGLPNYDLATGIVVCLLGTTLSNFGLNIQKYSFTLQAHLPDAERRPYTALWQWWLGLSCVVVGSIGDFAALSFAAQSVIMPVGSFTLVANLFFAHFWLKERLTRNDLVGTVCICVGAVVVCIFGAHESTSYTLDELIALYQRWDMVFYAVFIAAVLAAFTLLNVRSEAALQTHGADSTEYAVYRKWHPLSYAALSGVVGAQSVMFAKSTGELIKQTLGGRNQFTHGLSFVLLAALVVTITTQTHLLAMGLKHFDSLYIVPVFTCFFITFSVLGGAVYFEEFKSYSVAQAVCFPLGVLVTIGGISILARREMRQPAAKGYLLIAP</sequence>
<dbReference type="InterPro" id="IPR038239">
    <property type="entry name" value="Clp1_N_sf"/>
</dbReference>
<dbReference type="GO" id="GO:0051731">
    <property type="term" value="F:polynucleotide 5'-hydroxyl-kinase activity"/>
    <property type="evidence" value="ECO:0007669"/>
    <property type="project" value="InterPro"/>
</dbReference>
<keyword evidence="5 10" id="KW-0547">Nucleotide-binding</keyword>
<dbReference type="EMBL" id="JNBR01002425">
    <property type="protein sequence ID" value="OQR82689.1"/>
    <property type="molecule type" value="Genomic_DNA"/>
</dbReference>
<dbReference type="InterPro" id="IPR027417">
    <property type="entry name" value="P-loop_NTPase"/>
</dbReference>
<feature type="binding site" evidence="10">
    <location>
        <position position="19"/>
    </location>
    <ligand>
        <name>ATP</name>
        <dbReference type="ChEBI" id="CHEBI:30616"/>
    </ligand>
</feature>
<feature type="transmembrane region" description="Helical" evidence="11">
    <location>
        <begin position="699"/>
        <end position="721"/>
    </location>
</feature>
<feature type="transmembrane region" description="Helical" evidence="11">
    <location>
        <begin position="521"/>
        <end position="541"/>
    </location>
</feature>
<evidence type="ECO:0000256" key="2">
    <source>
        <dbReference type="ARBA" id="ARBA00004141"/>
    </source>
</evidence>
<feature type="domain" description="Clp1 C-terminal" evidence="12">
    <location>
        <begin position="320"/>
        <end position="438"/>
    </location>
</feature>
<dbReference type="Gene3D" id="2.40.30.330">
    <property type="entry name" value="Pre-mRNA cleavage complex subunit Clp1, C-terminal domain"/>
    <property type="match status" value="1"/>
</dbReference>
<comment type="similarity">
    <text evidence="10">Belongs to the Clp1 family. Clp1 subfamily.</text>
</comment>
<dbReference type="InterPro" id="IPR028606">
    <property type="entry name" value="Clp1"/>
</dbReference>
<evidence type="ECO:0000256" key="7">
    <source>
        <dbReference type="ARBA" id="ARBA00022989"/>
    </source>
</evidence>
<gene>
    <name evidence="15" type="ORF">ACHHYP_15649</name>
</gene>
<dbReference type="HAMAP" id="MF_03035">
    <property type="entry name" value="Clp1"/>
    <property type="match status" value="1"/>
</dbReference>
<evidence type="ECO:0000259" key="12">
    <source>
        <dbReference type="Pfam" id="PF06807"/>
    </source>
</evidence>
<comment type="subcellular location">
    <subcellularLocation>
        <location evidence="2">Membrane</location>
        <topology evidence="2">Multi-pass membrane protein</topology>
    </subcellularLocation>
    <subcellularLocation>
        <location evidence="1 10">Nucleus</location>
    </subcellularLocation>
</comment>
<dbReference type="Gene3D" id="3.40.50.300">
    <property type="entry name" value="P-loop containing nucleotide triphosphate hydrolases"/>
    <property type="match status" value="1"/>
</dbReference>
<evidence type="ECO:0000256" key="11">
    <source>
        <dbReference type="SAM" id="Phobius"/>
    </source>
</evidence>
<comment type="caution">
    <text evidence="10">Lacks conserved residue(s) required for the propagation of feature annotation.</text>
</comment>
<dbReference type="GO" id="GO:0015095">
    <property type="term" value="F:magnesium ion transmembrane transporter activity"/>
    <property type="evidence" value="ECO:0007669"/>
    <property type="project" value="InterPro"/>
</dbReference>
<evidence type="ECO:0000256" key="9">
    <source>
        <dbReference type="ARBA" id="ARBA00023242"/>
    </source>
</evidence>
<dbReference type="FunFam" id="2.60.120.1030:FF:000001">
    <property type="entry name" value="Protein CLP1 homolog 5"/>
    <property type="match status" value="1"/>
</dbReference>
<dbReference type="Pfam" id="PF05653">
    <property type="entry name" value="Mg_trans_NIPA"/>
    <property type="match status" value="1"/>
</dbReference>
<evidence type="ECO:0000256" key="4">
    <source>
        <dbReference type="ARBA" id="ARBA00022692"/>
    </source>
</evidence>
<evidence type="ECO:0000259" key="13">
    <source>
        <dbReference type="Pfam" id="PF16573"/>
    </source>
</evidence>
<dbReference type="InterPro" id="IPR010655">
    <property type="entry name" value="Clp1_C"/>
</dbReference>
<dbReference type="Pfam" id="PF16573">
    <property type="entry name" value="CLP1_N"/>
    <property type="match status" value="1"/>
</dbReference>
<dbReference type="InterPro" id="IPR037185">
    <property type="entry name" value="EmrE-like"/>
</dbReference>
<keyword evidence="9 10" id="KW-0539">Nucleus</keyword>
<dbReference type="GO" id="GO:0031124">
    <property type="term" value="P:mRNA 3'-end processing"/>
    <property type="evidence" value="ECO:0007669"/>
    <property type="project" value="UniProtKB-UniRule"/>
</dbReference>
<dbReference type="SUPFAM" id="SSF103481">
    <property type="entry name" value="Multidrug resistance efflux transporter EmrE"/>
    <property type="match status" value="1"/>
</dbReference>
<feature type="transmembrane region" description="Helical" evidence="11">
    <location>
        <begin position="669"/>
        <end position="690"/>
    </location>
</feature>
<dbReference type="GO" id="GO:0016020">
    <property type="term" value="C:membrane"/>
    <property type="evidence" value="ECO:0007669"/>
    <property type="project" value="UniProtKB-SubCell"/>
</dbReference>
<keyword evidence="4 11" id="KW-0812">Transmembrane</keyword>
<feature type="binding site" evidence="10">
    <location>
        <begin position="120"/>
        <end position="125"/>
    </location>
    <ligand>
        <name>ATP</name>
        <dbReference type="ChEBI" id="CHEBI:30616"/>
    </ligand>
</feature>
<feature type="transmembrane region" description="Helical" evidence="11">
    <location>
        <begin position="451"/>
        <end position="469"/>
    </location>
</feature>
<feature type="domain" description="Clp1 N-terminal" evidence="13">
    <location>
        <begin position="14"/>
        <end position="103"/>
    </location>
</feature>
<dbReference type="SUPFAM" id="SSF52540">
    <property type="entry name" value="P-loop containing nucleoside triphosphate hydrolases"/>
    <property type="match status" value="1"/>
</dbReference>